<protein>
    <recommendedName>
        <fullName evidence="3">Coenzyme A biosynthesis bifunctional protein CoaBC</fullName>
    </recommendedName>
    <alternativeName>
        <fullName evidence="3">DNA/pantothenate metabolism flavoprotein</fullName>
    </alternativeName>
    <alternativeName>
        <fullName evidence="3">Phosphopantothenoylcysteine synthetase/decarboxylase</fullName>
        <shortName evidence="3">PPCS-PPCDC</shortName>
    </alternativeName>
    <domain>
        <recommendedName>
            <fullName evidence="3">Phosphopantothenoylcysteine decarboxylase</fullName>
            <shortName evidence="3">PPC decarboxylase</shortName>
            <shortName evidence="3">PPC-DC</shortName>
            <ecNumber evidence="3">4.1.1.36</ecNumber>
        </recommendedName>
        <alternativeName>
            <fullName evidence="3">CoaC</fullName>
        </alternativeName>
    </domain>
    <domain>
        <recommendedName>
            <fullName evidence="3">Phosphopantothenate--cysteine ligase</fullName>
            <ecNumber evidence="3">6.3.2.5</ecNumber>
        </recommendedName>
        <alternativeName>
            <fullName evidence="3">CoaB</fullName>
        </alternativeName>
        <alternativeName>
            <fullName evidence="3">Phosphopantothenoylcysteine synthetase</fullName>
            <shortName evidence="3">PPC synthetase</shortName>
            <shortName evidence="3">PPC-S</shortName>
        </alternativeName>
    </domain>
</protein>
<dbReference type="PANTHER" id="PTHR14359">
    <property type="entry name" value="HOMO-OLIGOMERIC FLAVIN CONTAINING CYS DECARBOXYLASE FAMILY"/>
    <property type="match status" value="1"/>
</dbReference>
<comment type="function">
    <text evidence="3">Catalyzes two sequential steps in the biosynthesis of coenzyme A. In the first step cysteine is conjugated to 4'-phosphopantothenate to form 4-phosphopantothenoylcysteine. In the second step the latter compound is decarboxylated to form 4'-phosphopantotheine.</text>
</comment>
<evidence type="ECO:0000259" key="6">
    <source>
        <dbReference type="Pfam" id="PF04127"/>
    </source>
</evidence>
<dbReference type="NCBIfam" id="TIGR00521">
    <property type="entry name" value="coaBC_dfp"/>
    <property type="match status" value="1"/>
</dbReference>
<feature type="active site" description="Proton donor" evidence="3">
    <location>
        <position position="157"/>
    </location>
</feature>
<dbReference type="GO" id="GO:0004633">
    <property type="term" value="F:phosphopantothenoylcysteine decarboxylase activity"/>
    <property type="evidence" value="ECO:0007669"/>
    <property type="project" value="UniProtKB-UniRule"/>
</dbReference>
<evidence type="ECO:0000256" key="1">
    <source>
        <dbReference type="ARBA" id="ARBA00022793"/>
    </source>
</evidence>
<evidence type="ECO:0000259" key="5">
    <source>
        <dbReference type="Pfam" id="PF02441"/>
    </source>
</evidence>
<reference evidence="7" key="1">
    <citation type="journal article" date="2021" name="PeerJ">
        <title>Extensive microbial diversity within the chicken gut microbiome revealed by metagenomics and culture.</title>
        <authorList>
            <person name="Gilroy R."/>
            <person name="Ravi A."/>
            <person name="Getino M."/>
            <person name="Pursley I."/>
            <person name="Horton D.L."/>
            <person name="Alikhan N.F."/>
            <person name="Baker D."/>
            <person name="Gharbi K."/>
            <person name="Hall N."/>
            <person name="Watson M."/>
            <person name="Adriaenssens E.M."/>
            <person name="Foster-Nyarko E."/>
            <person name="Jarju S."/>
            <person name="Secka A."/>
            <person name="Antonio M."/>
            <person name="Oren A."/>
            <person name="Chaudhuri R.R."/>
            <person name="La Ragione R."/>
            <person name="Hildebrand F."/>
            <person name="Pallen M.J."/>
        </authorList>
    </citation>
    <scope>NUCLEOTIDE SEQUENCE</scope>
    <source>
        <strain evidence="7">ChiSjej2B20-11307</strain>
    </source>
</reference>
<evidence type="ECO:0000313" key="7">
    <source>
        <dbReference type="EMBL" id="HJA06681.1"/>
    </source>
</evidence>
<dbReference type="AlphaFoldDB" id="A0A9D2HAU0"/>
<comment type="caution">
    <text evidence="7">The sequence shown here is derived from an EMBL/GenBank/DDBJ whole genome shotgun (WGS) entry which is preliminary data.</text>
</comment>
<dbReference type="GO" id="GO:0015941">
    <property type="term" value="P:pantothenate catabolic process"/>
    <property type="evidence" value="ECO:0007669"/>
    <property type="project" value="InterPro"/>
</dbReference>
<keyword evidence="3" id="KW-0511">Multifunctional enzyme</keyword>
<feature type="region of interest" description="Phosphopantothenoylcysteine decarboxylase" evidence="3">
    <location>
        <begin position="1"/>
        <end position="189"/>
    </location>
</feature>
<reference evidence="7" key="2">
    <citation type="submission" date="2021-04" db="EMBL/GenBank/DDBJ databases">
        <authorList>
            <person name="Gilroy R."/>
        </authorList>
    </citation>
    <scope>NUCLEOTIDE SEQUENCE</scope>
    <source>
        <strain evidence="7">ChiSjej2B20-11307</strain>
    </source>
</reference>
<accession>A0A9D2HAU0</accession>
<keyword evidence="3" id="KW-0479">Metal-binding</keyword>
<dbReference type="GO" id="GO:0010181">
    <property type="term" value="F:FMN binding"/>
    <property type="evidence" value="ECO:0007669"/>
    <property type="project" value="UniProtKB-UniRule"/>
</dbReference>
<feature type="domain" description="Flavoprotein" evidence="5">
    <location>
        <begin position="5"/>
        <end position="177"/>
    </location>
</feature>
<comment type="cofactor">
    <cofactor evidence="3">
        <name>FMN</name>
        <dbReference type="ChEBI" id="CHEBI:58210"/>
    </cofactor>
    <text evidence="3">Binds 1 FMN per subunit.</text>
</comment>
<keyword evidence="3 4" id="KW-0288">FMN</keyword>
<gene>
    <name evidence="3 7" type="primary">coaBC</name>
    <name evidence="7" type="ORF">H9798_05970</name>
</gene>
<dbReference type="EC" id="4.1.1.36" evidence="3"/>
<comment type="similarity">
    <text evidence="3 4">In the C-terminal section; belongs to the PPC synthetase family.</text>
</comment>
<dbReference type="GO" id="GO:0015937">
    <property type="term" value="P:coenzyme A biosynthetic process"/>
    <property type="evidence" value="ECO:0007669"/>
    <property type="project" value="UniProtKB-UniRule"/>
</dbReference>
<dbReference type="GO" id="GO:0046872">
    <property type="term" value="F:metal ion binding"/>
    <property type="evidence" value="ECO:0007669"/>
    <property type="project" value="UniProtKB-KW"/>
</dbReference>
<dbReference type="Pfam" id="PF02441">
    <property type="entry name" value="Flavoprotein"/>
    <property type="match status" value="1"/>
</dbReference>
<sequence length="409" mass="44645">MLEGKTVLLGVSGSIAAYKTAYLASALKKLKADVHVLMTPNAVNFINPITFEELTGNKCLVDTFDRNFEYSVEHVSLAKKADVVMIAPASANVIGKIAHGIADDMLTTTVMACGCKKIIAPAMNTRMFENPIVQDNINTLKKYGYEVISPAVGYLACGDTGAGKMPEPELLLEYILQEAACDKDMKGLKVLVTAGPTKEMIDPVRYITNHSTGKMGYAIARVCARRGAEVTLVSGQTALKAPEFVHTVWITSAKEMFNEVIARAEDQDIIIKAAAVADYRPKQISSEKIKKENAQTGQEEEKILALERTGDILAYLGEYKRAGQFLCGFAMETQNLLENARRKLEKKHLDMIVANSLREEGAGFGGDTNVATLVTEDEEVSLGKMSKEETAAHILDKILAQMKSRGRED</sequence>
<comment type="pathway">
    <text evidence="3 4">Cofactor biosynthesis; coenzyme A biosynthesis; CoA from (R)-pantothenate: step 2/5.</text>
</comment>
<feature type="binding site" evidence="3">
    <location>
        <position position="343"/>
    </location>
    <ligand>
        <name>CTP</name>
        <dbReference type="ChEBI" id="CHEBI:37563"/>
    </ligand>
</feature>
<dbReference type="SUPFAM" id="SSF102645">
    <property type="entry name" value="CoaB-like"/>
    <property type="match status" value="1"/>
</dbReference>
<dbReference type="Gene3D" id="3.40.50.10300">
    <property type="entry name" value="CoaB-like"/>
    <property type="match status" value="1"/>
</dbReference>
<feature type="binding site" evidence="3">
    <location>
        <position position="278"/>
    </location>
    <ligand>
        <name>CTP</name>
        <dbReference type="ChEBI" id="CHEBI:37563"/>
    </ligand>
</feature>
<organism evidence="7 8">
    <name type="scientific">Candidatus Mediterraneibacter pullicola</name>
    <dbReference type="NCBI Taxonomy" id="2838682"/>
    <lineage>
        <taxon>Bacteria</taxon>
        <taxon>Bacillati</taxon>
        <taxon>Bacillota</taxon>
        <taxon>Clostridia</taxon>
        <taxon>Lachnospirales</taxon>
        <taxon>Lachnospiraceae</taxon>
        <taxon>Mediterraneibacter</taxon>
    </lineage>
</organism>
<dbReference type="InterPro" id="IPR005252">
    <property type="entry name" value="CoaBC"/>
</dbReference>
<comment type="similarity">
    <text evidence="3 4">In the N-terminal section; belongs to the HFCD (homo-oligomeric flavin containing Cys decarboxylase) superfamily.</text>
</comment>
<keyword evidence="3 4" id="KW-0285">Flavoprotein</keyword>
<dbReference type="InterPro" id="IPR035929">
    <property type="entry name" value="CoaB-like_sf"/>
</dbReference>
<evidence type="ECO:0000256" key="4">
    <source>
        <dbReference type="RuleBase" id="RU364078"/>
    </source>
</evidence>
<dbReference type="InterPro" id="IPR036551">
    <property type="entry name" value="Flavin_trans-like"/>
</dbReference>
<dbReference type="Gene3D" id="3.40.50.1950">
    <property type="entry name" value="Flavin prenyltransferase-like"/>
    <property type="match status" value="1"/>
</dbReference>
<feature type="binding site" evidence="3">
    <location>
        <position position="329"/>
    </location>
    <ligand>
        <name>CTP</name>
        <dbReference type="ChEBI" id="CHEBI:37563"/>
    </ligand>
</feature>
<evidence type="ECO:0000313" key="8">
    <source>
        <dbReference type="Proteomes" id="UP000824223"/>
    </source>
</evidence>
<name>A0A9D2HAU0_9FIRM</name>
<comment type="caution">
    <text evidence="3">Lacks conserved residue(s) required for the propagation of feature annotation.</text>
</comment>
<feature type="binding site" evidence="3">
    <location>
        <position position="347"/>
    </location>
    <ligand>
        <name>CTP</name>
        <dbReference type="ChEBI" id="CHEBI:37563"/>
    </ligand>
</feature>
<comment type="pathway">
    <text evidence="3 4">Cofactor biosynthesis; coenzyme A biosynthesis; CoA from (R)-pantothenate: step 3/5.</text>
</comment>
<comment type="catalytic activity">
    <reaction evidence="3 4">
        <text>N-[(R)-4-phosphopantothenoyl]-L-cysteine + H(+) = (R)-4'-phosphopantetheine + CO2</text>
        <dbReference type="Rhea" id="RHEA:16793"/>
        <dbReference type="ChEBI" id="CHEBI:15378"/>
        <dbReference type="ChEBI" id="CHEBI:16526"/>
        <dbReference type="ChEBI" id="CHEBI:59458"/>
        <dbReference type="ChEBI" id="CHEBI:61723"/>
        <dbReference type="EC" id="4.1.1.36"/>
    </reaction>
</comment>
<dbReference type="InterPro" id="IPR007085">
    <property type="entry name" value="DNA/pantothenate-metab_flavo_C"/>
</dbReference>
<dbReference type="GO" id="GO:0004632">
    <property type="term" value="F:phosphopantothenate--cysteine ligase activity"/>
    <property type="evidence" value="ECO:0007669"/>
    <property type="project" value="UniProtKB-UniRule"/>
</dbReference>
<keyword evidence="1 3" id="KW-0210">Decarboxylase</keyword>
<keyword evidence="2 3" id="KW-0456">Lyase</keyword>
<comment type="cofactor">
    <cofactor evidence="3">
        <name>Mg(2+)</name>
        <dbReference type="ChEBI" id="CHEBI:18420"/>
    </cofactor>
</comment>
<dbReference type="PANTHER" id="PTHR14359:SF6">
    <property type="entry name" value="PHOSPHOPANTOTHENOYLCYSTEINE DECARBOXYLASE"/>
    <property type="match status" value="1"/>
</dbReference>
<dbReference type="HAMAP" id="MF_02225">
    <property type="entry name" value="CoaBC"/>
    <property type="match status" value="1"/>
</dbReference>
<feature type="domain" description="DNA/pantothenate metabolism flavoprotein C-terminal" evidence="6">
    <location>
        <begin position="185"/>
        <end position="400"/>
    </location>
</feature>
<feature type="region of interest" description="Phosphopantothenate--cysteine ligase" evidence="3">
    <location>
        <begin position="190"/>
        <end position="409"/>
    </location>
</feature>
<dbReference type="Pfam" id="PF04127">
    <property type="entry name" value="DFP"/>
    <property type="match status" value="1"/>
</dbReference>
<dbReference type="GO" id="GO:0071513">
    <property type="term" value="C:phosphopantothenoylcysteine decarboxylase complex"/>
    <property type="evidence" value="ECO:0007669"/>
    <property type="project" value="TreeGrafter"/>
</dbReference>
<comment type="function">
    <text evidence="4">Catalyzes two steps in the biosynthesis of coenzyme A. In the first step cysteine is conjugated to 4'-phosphopantothenate to form 4-phosphopantothenoylcysteine, in the latter compound is decarboxylated to form 4'-phosphopantotheine.</text>
</comment>
<feature type="binding site" evidence="3">
    <location>
        <position position="288"/>
    </location>
    <ligand>
        <name>CTP</name>
        <dbReference type="ChEBI" id="CHEBI:37563"/>
    </ligand>
</feature>
<keyword evidence="3 4" id="KW-0436">Ligase</keyword>
<evidence type="ECO:0000256" key="3">
    <source>
        <dbReference type="HAMAP-Rule" id="MF_02225"/>
    </source>
</evidence>
<dbReference type="SUPFAM" id="SSF52507">
    <property type="entry name" value="Homo-oligomeric flavin-containing Cys decarboxylases, HFCD"/>
    <property type="match status" value="1"/>
</dbReference>
<dbReference type="InterPro" id="IPR003382">
    <property type="entry name" value="Flavoprotein"/>
</dbReference>
<dbReference type="EMBL" id="DXAK01000030">
    <property type="protein sequence ID" value="HJA06681.1"/>
    <property type="molecule type" value="Genomic_DNA"/>
</dbReference>
<comment type="catalytic activity">
    <reaction evidence="3 4">
        <text>(R)-4'-phosphopantothenate + L-cysteine + CTP = N-[(R)-4-phosphopantothenoyl]-L-cysteine + CMP + diphosphate + H(+)</text>
        <dbReference type="Rhea" id="RHEA:19397"/>
        <dbReference type="ChEBI" id="CHEBI:10986"/>
        <dbReference type="ChEBI" id="CHEBI:15378"/>
        <dbReference type="ChEBI" id="CHEBI:33019"/>
        <dbReference type="ChEBI" id="CHEBI:35235"/>
        <dbReference type="ChEBI" id="CHEBI:37563"/>
        <dbReference type="ChEBI" id="CHEBI:59458"/>
        <dbReference type="ChEBI" id="CHEBI:60377"/>
        <dbReference type="EC" id="6.3.2.5"/>
    </reaction>
</comment>
<keyword evidence="3" id="KW-0460">Magnesium</keyword>
<evidence type="ECO:0000256" key="2">
    <source>
        <dbReference type="ARBA" id="ARBA00023239"/>
    </source>
</evidence>
<dbReference type="Proteomes" id="UP000824223">
    <property type="component" value="Unassembled WGS sequence"/>
</dbReference>
<dbReference type="EC" id="6.3.2.5" evidence="3"/>
<proteinExistence type="inferred from homology"/>